<sequence length="136" mass="15583">MQETMPEILCPFVTDVLTVNNFKPHMAPCRAVTCLRPSKTTAISIRILPAVLDSFDFSAPELMRGSHDCKSFILTYKIDSNHNRDIKNRNFDDFIDINLQLKIPQRTHEKVAEIFDISCLKFKQASPKALFHTTND</sequence>
<dbReference type="EMBL" id="JPWI01000014">
    <property type="protein sequence ID" value="RCK43417.1"/>
    <property type="molecule type" value="Genomic_DNA"/>
</dbReference>
<dbReference type="OrthoDB" id="508938at2"/>
<reference evidence="1 2" key="1">
    <citation type="submission" date="2014-07" db="EMBL/GenBank/DDBJ databases">
        <title>Draft genome sequence of Thalassospira profundimaris PR54-5.</title>
        <authorList>
            <person name="Lai Q."/>
            <person name="Shao Z."/>
        </authorList>
    </citation>
    <scope>NUCLEOTIDE SEQUENCE [LARGE SCALE GENOMIC DNA]</scope>
    <source>
        <strain evidence="1 2">PR54-5</strain>
    </source>
</reference>
<proteinExistence type="predicted"/>
<dbReference type="RefSeq" id="WP_147252055.1">
    <property type="nucleotide sequence ID" value="NZ_JPWI01000014.1"/>
</dbReference>
<evidence type="ECO:0000313" key="1">
    <source>
        <dbReference type="EMBL" id="RCK43417.1"/>
    </source>
</evidence>
<name>A0A367WPU8_9PROT</name>
<organism evidence="1 2">
    <name type="scientific">Thalassospira profundimaris</name>
    <dbReference type="NCBI Taxonomy" id="502049"/>
    <lineage>
        <taxon>Bacteria</taxon>
        <taxon>Pseudomonadati</taxon>
        <taxon>Pseudomonadota</taxon>
        <taxon>Alphaproteobacteria</taxon>
        <taxon>Rhodospirillales</taxon>
        <taxon>Thalassospiraceae</taxon>
        <taxon>Thalassospira</taxon>
    </lineage>
</organism>
<evidence type="ECO:0000313" key="2">
    <source>
        <dbReference type="Proteomes" id="UP000252255"/>
    </source>
</evidence>
<protein>
    <submittedName>
        <fullName evidence="1">Uncharacterized protein</fullName>
    </submittedName>
</protein>
<dbReference type="AlphaFoldDB" id="A0A367WPU8"/>
<gene>
    <name evidence="1" type="ORF">TH30_19100</name>
</gene>
<dbReference type="Proteomes" id="UP000252255">
    <property type="component" value="Unassembled WGS sequence"/>
</dbReference>
<comment type="caution">
    <text evidence="1">The sequence shown here is derived from an EMBL/GenBank/DDBJ whole genome shotgun (WGS) entry which is preliminary data.</text>
</comment>
<accession>A0A367WPU8</accession>